<dbReference type="FunFam" id="3.20.20.70:FF:000065">
    <property type="entry name" value="Hyaluronidase"/>
    <property type="match status" value="1"/>
</dbReference>
<evidence type="ECO:0000256" key="9">
    <source>
        <dbReference type="PIRNR" id="PIRNR038193"/>
    </source>
</evidence>
<dbReference type="Ensembl" id="ENSCGRT00001013427.1">
    <property type="protein sequence ID" value="ENSCGRP00001009236.1"/>
    <property type="gene ID" value="ENSCGRG00001011375.1"/>
</dbReference>
<keyword evidence="6 13" id="KW-0378">Hydrolase</keyword>
<keyword evidence="14" id="KW-0472">Membrane</keyword>
<dbReference type="EC" id="3.2.1.35" evidence="13"/>
<evidence type="ECO:0000256" key="5">
    <source>
        <dbReference type="ARBA" id="ARBA00022525"/>
    </source>
</evidence>
<keyword evidence="14" id="KW-1133">Transmembrane helix</keyword>
<dbReference type="AlphaFoldDB" id="A0A8C2LY45"/>
<dbReference type="Proteomes" id="UP000694386">
    <property type="component" value="Unplaced"/>
</dbReference>
<dbReference type="InterPro" id="IPR013785">
    <property type="entry name" value="Aldolase_TIM"/>
</dbReference>
<evidence type="ECO:0000313" key="19">
    <source>
        <dbReference type="RefSeq" id="XP_027245544.1"/>
    </source>
</evidence>
<dbReference type="RefSeq" id="XP_027245544.1">
    <property type="nucleotide sequence ID" value="XM_027389743.2"/>
</dbReference>
<dbReference type="GO" id="GO:0005975">
    <property type="term" value="P:carbohydrate metabolic process"/>
    <property type="evidence" value="ECO:0007669"/>
    <property type="project" value="UniProtKB-UniRule"/>
</dbReference>
<feature type="glycosylation site" description="N-linked (GlcNAc...) asparagine" evidence="11">
    <location>
        <position position="357"/>
    </location>
</feature>
<evidence type="ECO:0000256" key="12">
    <source>
        <dbReference type="PIRSR" id="PIRSR038193-3"/>
    </source>
</evidence>
<dbReference type="GO" id="GO:0005576">
    <property type="term" value="C:extracellular region"/>
    <property type="evidence" value="ECO:0007669"/>
    <property type="project" value="UniProtKB-SubCell"/>
</dbReference>
<dbReference type="OrthoDB" id="5796153at2759"/>
<dbReference type="GlyCosmos" id="A0A8C2LY45">
    <property type="glycosylation" value="1 site, No reported glycans"/>
</dbReference>
<reference evidence="18" key="2">
    <citation type="journal article" date="2020" name="Biotechnol. Bioeng.">
        <title>Chromosome-scale scaffolds for the Chinese hamster reference genome assembly to facilitate the study of the CHO epigenome.</title>
        <authorList>
            <person name="Hilliard W."/>
            <person name="MacDonald M."/>
            <person name="Lee K.H."/>
        </authorList>
    </citation>
    <scope>NUCLEOTIDE SEQUENCE [LARGE SCALE GENOMIC DNA]</scope>
    <source>
        <strain evidence="18">17A/GY</strain>
    </source>
</reference>
<dbReference type="GO" id="GO:0004415">
    <property type="term" value="F:hyalurononglucosaminidase activity"/>
    <property type="evidence" value="ECO:0007669"/>
    <property type="project" value="UniProtKB-UniRule"/>
</dbReference>
<dbReference type="Pfam" id="PF01630">
    <property type="entry name" value="Glyco_hydro_56"/>
    <property type="match status" value="1"/>
</dbReference>
<keyword evidence="8 13" id="KW-0326">Glycosidase</keyword>
<dbReference type="GeneID" id="100759710"/>
<keyword evidence="14" id="KW-0812">Transmembrane</keyword>
<feature type="transmembrane region" description="Helical" evidence="14">
    <location>
        <begin position="454"/>
        <end position="478"/>
    </location>
</feature>
<comment type="subcellular location">
    <subcellularLocation>
        <location evidence="2">Secreted</location>
    </subcellularLocation>
</comment>
<feature type="disulfide bond" evidence="12">
    <location>
        <begin position="211"/>
        <end position="227"/>
    </location>
</feature>
<dbReference type="GO" id="GO:0030214">
    <property type="term" value="P:hyaluronan catabolic process"/>
    <property type="evidence" value="ECO:0007669"/>
    <property type="project" value="TreeGrafter"/>
</dbReference>
<dbReference type="PIRSF" id="PIRSF038193">
    <property type="entry name" value="Hyaluronidase"/>
    <property type="match status" value="1"/>
</dbReference>
<dbReference type="SUPFAM" id="SSF51445">
    <property type="entry name" value="(Trans)glycosidases"/>
    <property type="match status" value="1"/>
</dbReference>
<evidence type="ECO:0000256" key="1">
    <source>
        <dbReference type="ARBA" id="ARBA00000251"/>
    </source>
</evidence>
<name>A0A8C2LY45_CRIGR</name>
<feature type="signal peptide" evidence="15">
    <location>
        <begin position="1"/>
        <end position="21"/>
    </location>
</feature>
<evidence type="ECO:0000256" key="15">
    <source>
        <dbReference type="SAM" id="SignalP"/>
    </source>
</evidence>
<protein>
    <recommendedName>
        <fullName evidence="13">Hyaluronidase</fullName>
        <ecNumber evidence="13">3.2.1.35</ecNumber>
    </recommendedName>
</protein>
<feature type="disulfide bond" evidence="12">
    <location>
        <begin position="427"/>
        <end position="436"/>
    </location>
</feature>
<evidence type="ECO:0000256" key="4">
    <source>
        <dbReference type="ARBA" id="ARBA00011245"/>
    </source>
</evidence>
<evidence type="ECO:0000313" key="18">
    <source>
        <dbReference type="Proteomes" id="UP001108280"/>
    </source>
</evidence>
<dbReference type="PANTHER" id="PTHR11769">
    <property type="entry name" value="HYALURONIDASE"/>
    <property type="match status" value="1"/>
</dbReference>
<evidence type="ECO:0000256" key="11">
    <source>
        <dbReference type="PIRSR" id="PIRSR038193-2"/>
    </source>
</evidence>
<keyword evidence="7 12" id="KW-1015">Disulfide bond</keyword>
<evidence type="ECO:0000256" key="8">
    <source>
        <dbReference type="ARBA" id="ARBA00023295"/>
    </source>
</evidence>
<feature type="active site" description="Proton donor" evidence="10">
    <location>
        <position position="135"/>
    </location>
</feature>
<comment type="catalytic activity">
    <reaction evidence="1 13">
        <text>Random hydrolysis of (1-&gt;4)-linkages between N-acetyl-beta-D-glucosamine and D-glucuronate residues in hyaluronate.</text>
        <dbReference type="EC" id="3.2.1.35"/>
    </reaction>
</comment>
<reference evidence="19" key="3">
    <citation type="submission" date="2025-04" db="UniProtKB">
        <authorList>
            <consortium name="RefSeq"/>
        </authorList>
    </citation>
    <scope>IDENTIFICATION</scope>
    <source>
        <strain evidence="19">17A/GY</strain>
        <tissue evidence="19">Liver</tissue>
    </source>
</reference>
<dbReference type="KEGG" id="cge:100759710"/>
<evidence type="ECO:0000256" key="6">
    <source>
        <dbReference type="ARBA" id="ARBA00022801"/>
    </source>
</evidence>
<feature type="disulfide bond" evidence="12">
    <location>
        <begin position="365"/>
        <end position="376"/>
    </location>
</feature>
<dbReference type="OMA" id="VYCEIPQ"/>
<gene>
    <name evidence="16 19" type="primary">LOC100759710</name>
</gene>
<organism evidence="16 17">
    <name type="scientific">Cricetulus griseus</name>
    <name type="common">Chinese hamster</name>
    <name type="synonym">Cricetulus barabensis griseus</name>
    <dbReference type="NCBI Taxonomy" id="10029"/>
    <lineage>
        <taxon>Eukaryota</taxon>
        <taxon>Metazoa</taxon>
        <taxon>Chordata</taxon>
        <taxon>Craniata</taxon>
        <taxon>Vertebrata</taxon>
        <taxon>Euteleostomi</taxon>
        <taxon>Mammalia</taxon>
        <taxon>Eutheria</taxon>
        <taxon>Euarchontoglires</taxon>
        <taxon>Glires</taxon>
        <taxon>Rodentia</taxon>
        <taxon>Myomorpha</taxon>
        <taxon>Muroidea</taxon>
        <taxon>Cricetidae</taxon>
        <taxon>Cricetinae</taxon>
        <taxon>Cricetulus</taxon>
    </lineage>
</organism>
<accession>A0A8C2LY45</accession>
<feature type="disulfide bond" evidence="12">
    <location>
        <begin position="370"/>
        <end position="425"/>
    </location>
</feature>
<feature type="chain" id="PRO_5044678670" description="Hyaluronidase" evidence="15">
    <location>
        <begin position="22"/>
        <end position="486"/>
    </location>
</feature>
<evidence type="ECO:0000256" key="7">
    <source>
        <dbReference type="ARBA" id="ARBA00023157"/>
    </source>
</evidence>
<reference evidence="18" key="1">
    <citation type="journal article" date="2018" name="Biotechnol. Bioeng.">
        <title>A reference genome of the Chinese hamster based on a hybrid assembly strategy.</title>
        <authorList>
            <person name="Rupp O."/>
            <person name="MacDonald M.L."/>
            <person name="Li S."/>
            <person name="Dhiman H."/>
            <person name="Polson S."/>
            <person name="Griep S."/>
            <person name="Heffner K."/>
            <person name="Hernandez I."/>
            <person name="Brinkrolf K."/>
            <person name="Jadhav V."/>
            <person name="Samoudi M."/>
            <person name="Hao H."/>
            <person name="Kingham B."/>
            <person name="Goesmann A."/>
            <person name="Betenbaugh M.J."/>
            <person name="Lewis N.E."/>
            <person name="Borth N."/>
            <person name="Lee K.H."/>
        </authorList>
    </citation>
    <scope>NUCLEOTIDE SEQUENCE [LARGE SCALE GENOMIC DNA]</scope>
    <source>
        <strain evidence="18">17A/GY</strain>
    </source>
</reference>
<dbReference type="Proteomes" id="UP001108280">
    <property type="component" value="Chromosome 1"/>
</dbReference>
<keyword evidence="5" id="KW-0964">Secreted</keyword>
<dbReference type="InterPro" id="IPR018155">
    <property type="entry name" value="Hyaluronidase"/>
</dbReference>
<evidence type="ECO:0000256" key="10">
    <source>
        <dbReference type="PIRSR" id="PIRSR038193-1"/>
    </source>
</evidence>
<evidence type="ECO:0000313" key="17">
    <source>
        <dbReference type="Proteomes" id="UP000694386"/>
    </source>
</evidence>
<evidence type="ECO:0000256" key="3">
    <source>
        <dbReference type="ARBA" id="ARBA00008871"/>
    </source>
</evidence>
<proteinExistence type="inferred from homology"/>
<evidence type="ECO:0000313" key="16">
    <source>
        <dbReference type="Ensembl" id="ENSCGRP00001009236.1"/>
    </source>
</evidence>
<sequence length="486" mass="56047">MCSLWGTQLGELMLFVLVTEAALKPAMPPVIKDQPFNIFWAAPTFFCQERFGVNMNLQVFGIIPNPLETQSGSTIAIFYPDELGYYPYFSEDRRSIYGGIPQKGNLSEHLKKSASDIADTVTWWRSEGLAVIDWEGWKPQWDRNWGSRIIYKNHSLAFTRHHHPDWSEAKVRTVAQQEFENAGRSFMNITLTLALEMRPKRLWGFYLYPDCYNYDYRINPEFYTGRCPDDEIFHNDQLLWLWEKSTALYSSIYLSKILKSNLNALKFVHFRVREALRVAEMARKDYVLPVFVFSRPFYLQSFEALSEEDLVHTIGESAALGAAGIILWGGHEYSESKEACLSVQQTIQGLLGPYVFNVTSAAKLCSQSLCNSHGRCVRKTVESSFYLHMPEDSHKSYVINKGFKFVTSARSKLKTIMNMKNGFVCHCYYGWYGESCRSHFPNLLSRKNKAPVTAFNSVVFLGMTLCVILMNCFIIPYYDVSFFLKY</sequence>
<dbReference type="Gene3D" id="3.20.20.70">
    <property type="entry name" value="Aldolase class I"/>
    <property type="match status" value="1"/>
</dbReference>
<dbReference type="PRINTS" id="PR00846">
    <property type="entry name" value="GLHYDRLASE56"/>
</dbReference>
<dbReference type="RefSeq" id="XP_003502176.1">
    <property type="nucleotide sequence ID" value="XM_003502128.3"/>
</dbReference>
<evidence type="ECO:0000256" key="2">
    <source>
        <dbReference type="ARBA" id="ARBA00004613"/>
    </source>
</evidence>
<dbReference type="PANTHER" id="PTHR11769:SF9">
    <property type="entry name" value="HYALURONIDASE"/>
    <property type="match status" value="1"/>
</dbReference>
<dbReference type="GO" id="GO:0031410">
    <property type="term" value="C:cytoplasmic vesicle"/>
    <property type="evidence" value="ECO:0007669"/>
    <property type="project" value="TreeGrafter"/>
</dbReference>
<evidence type="ECO:0000256" key="14">
    <source>
        <dbReference type="SAM" id="Phobius"/>
    </source>
</evidence>
<comment type="similarity">
    <text evidence="3 9 13">Belongs to the glycosyl hydrolase 56 family.</text>
</comment>
<reference evidence="16" key="4">
    <citation type="submission" date="2025-05" db="UniProtKB">
        <authorList>
            <consortium name="Ensembl"/>
        </authorList>
    </citation>
    <scope>IDENTIFICATION</scope>
</reference>
<keyword evidence="18" id="KW-1185">Reference proteome</keyword>
<keyword evidence="15" id="KW-0732">Signal</keyword>
<dbReference type="InterPro" id="IPR017853">
    <property type="entry name" value="GH"/>
</dbReference>
<evidence type="ECO:0000256" key="13">
    <source>
        <dbReference type="RuleBase" id="RU610713"/>
    </source>
</evidence>
<comment type="subunit">
    <text evidence="4">Monomer.</text>
</comment>
<feature type="disulfide bond" evidence="12">
    <location>
        <begin position="47"/>
        <end position="340"/>
    </location>
</feature>